<dbReference type="Proteomes" id="UP000249254">
    <property type="component" value="Unassembled WGS sequence"/>
</dbReference>
<reference evidence="2" key="1">
    <citation type="submission" date="2018-05" db="EMBL/GenBank/DDBJ databases">
        <authorList>
            <person name="Li X."/>
        </authorList>
    </citation>
    <scope>NUCLEOTIDE SEQUENCE [LARGE SCALE GENOMIC DNA]</scope>
    <source>
        <strain evidence="2">LX32</strain>
    </source>
</reference>
<sequence length="95" mass="10178">MSGLANELQRRWNPNCEVEGGRDVVIKVGFQLGAGGNVVGDVSSQILRGPQSAVGQAAADRAVRAVYAAAPFRDLPREFYGQRITVNFNAREACS</sequence>
<dbReference type="AlphaFoldDB" id="A0A328AID9"/>
<dbReference type="Gene3D" id="3.30.1150.10">
    <property type="match status" value="1"/>
</dbReference>
<protein>
    <recommendedName>
        <fullName evidence="3">TonB C-terminal domain-containing protein</fullName>
    </recommendedName>
</protein>
<evidence type="ECO:0000313" key="1">
    <source>
        <dbReference type="EMBL" id="RAK53164.1"/>
    </source>
</evidence>
<evidence type="ECO:0000313" key="2">
    <source>
        <dbReference type="Proteomes" id="UP000249254"/>
    </source>
</evidence>
<organism evidence="1 2">
    <name type="scientific">Phenylobacterium soli</name>
    <dbReference type="NCBI Taxonomy" id="2170551"/>
    <lineage>
        <taxon>Bacteria</taxon>
        <taxon>Pseudomonadati</taxon>
        <taxon>Pseudomonadota</taxon>
        <taxon>Alphaproteobacteria</taxon>
        <taxon>Caulobacterales</taxon>
        <taxon>Caulobacteraceae</taxon>
        <taxon>Phenylobacterium</taxon>
    </lineage>
</organism>
<accession>A0A328AID9</accession>
<name>A0A328AID9_9CAUL</name>
<proteinExistence type="predicted"/>
<evidence type="ECO:0008006" key="3">
    <source>
        <dbReference type="Google" id="ProtNLM"/>
    </source>
</evidence>
<gene>
    <name evidence="1" type="ORF">DJ017_00765</name>
</gene>
<dbReference type="OrthoDB" id="7187185at2"/>
<keyword evidence="2" id="KW-1185">Reference proteome</keyword>
<dbReference type="EMBL" id="QFYQ01000001">
    <property type="protein sequence ID" value="RAK53164.1"/>
    <property type="molecule type" value="Genomic_DNA"/>
</dbReference>
<dbReference type="SUPFAM" id="SSF74653">
    <property type="entry name" value="TolA/TonB C-terminal domain"/>
    <property type="match status" value="1"/>
</dbReference>
<comment type="caution">
    <text evidence="1">The sequence shown here is derived from an EMBL/GenBank/DDBJ whole genome shotgun (WGS) entry which is preliminary data.</text>
</comment>